<sequence>MIIWLLLLATVAVLTTAELWLTIAHDGLGVRPAPRSHPADAFGAPRES</sequence>
<proteinExistence type="predicted"/>
<keyword evidence="3" id="KW-1185">Reference proteome</keyword>
<reference evidence="2 3" key="1">
    <citation type="submission" date="2022-07" db="EMBL/GenBank/DDBJ databases">
        <title>Novel species in genus Aeromicrobium.</title>
        <authorList>
            <person name="Ye L."/>
        </authorList>
    </citation>
    <scope>NUCLEOTIDE SEQUENCE [LARGE SCALE GENOMIC DNA]</scope>
    <source>
        <strain evidence="3">zg-Y50</strain>
    </source>
</reference>
<feature type="region of interest" description="Disordered" evidence="1">
    <location>
        <begin position="28"/>
        <end position="48"/>
    </location>
</feature>
<dbReference type="EMBL" id="CP101990">
    <property type="protein sequence ID" value="UUI67390.1"/>
    <property type="molecule type" value="Genomic_DNA"/>
</dbReference>
<accession>A0ABY5KEB5</accession>
<gene>
    <name evidence="2" type="ORF">NP095_09220</name>
</gene>
<evidence type="ECO:0000256" key="1">
    <source>
        <dbReference type="SAM" id="MobiDB-lite"/>
    </source>
</evidence>
<dbReference type="Proteomes" id="UP001315860">
    <property type="component" value="Chromosome"/>
</dbReference>
<name>A0ABY5KEB5_9ACTN</name>
<evidence type="ECO:0000313" key="2">
    <source>
        <dbReference type="EMBL" id="UUI67390.1"/>
    </source>
</evidence>
<dbReference type="RefSeq" id="WP_256765986.1">
    <property type="nucleotide sequence ID" value="NZ_CP101990.1"/>
</dbReference>
<protein>
    <submittedName>
        <fullName evidence="2">Uncharacterized protein</fullName>
    </submittedName>
</protein>
<evidence type="ECO:0000313" key="3">
    <source>
        <dbReference type="Proteomes" id="UP001315860"/>
    </source>
</evidence>
<organism evidence="2 3">
    <name type="scientific">Aeromicrobium duanguangcaii</name>
    <dbReference type="NCBI Taxonomy" id="2968086"/>
    <lineage>
        <taxon>Bacteria</taxon>
        <taxon>Bacillati</taxon>
        <taxon>Actinomycetota</taxon>
        <taxon>Actinomycetes</taxon>
        <taxon>Propionibacteriales</taxon>
        <taxon>Nocardioidaceae</taxon>
        <taxon>Aeromicrobium</taxon>
    </lineage>
</organism>